<dbReference type="EMBL" id="GGEC01050229">
    <property type="protein sequence ID" value="MBX30713.1"/>
    <property type="molecule type" value="Transcribed_RNA"/>
</dbReference>
<evidence type="ECO:0000313" key="1">
    <source>
        <dbReference type="EMBL" id="MBX30713.1"/>
    </source>
</evidence>
<dbReference type="AlphaFoldDB" id="A0A2P2MKE8"/>
<sequence>MKERKPVLCIRKLMNHGQSNIINSNLNTGDKSTFLRSLVLVQFFIRSHIFPRSMSIHYCNITSHRKVMEHFELERISRFPNELGNPINKSNTRVIFLVNQVKSTFNQFIVWLPINFTLIILSLTRKCYPE</sequence>
<name>A0A2P2MKE8_RHIMU</name>
<accession>A0A2P2MKE8</accession>
<reference evidence="1" key="1">
    <citation type="submission" date="2018-02" db="EMBL/GenBank/DDBJ databases">
        <title>Rhizophora mucronata_Transcriptome.</title>
        <authorList>
            <person name="Meera S.P."/>
            <person name="Sreeshan A."/>
            <person name="Augustine A."/>
        </authorList>
    </citation>
    <scope>NUCLEOTIDE SEQUENCE</scope>
    <source>
        <tissue evidence="1">Leaf</tissue>
    </source>
</reference>
<organism evidence="1">
    <name type="scientific">Rhizophora mucronata</name>
    <name type="common">Asiatic mangrove</name>
    <dbReference type="NCBI Taxonomy" id="61149"/>
    <lineage>
        <taxon>Eukaryota</taxon>
        <taxon>Viridiplantae</taxon>
        <taxon>Streptophyta</taxon>
        <taxon>Embryophyta</taxon>
        <taxon>Tracheophyta</taxon>
        <taxon>Spermatophyta</taxon>
        <taxon>Magnoliopsida</taxon>
        <taxon>eudicotyledons</taxon>
        <taxon>Gunneridae</taxon>
        <taxon>Pentapetalae</taxon>
        <taxon>rosids</taxon>
        <taxon>fabids</taxon>
        <taxon>Malpighiales</taxon>
        <taxon>Rhizophoraceae</taxon>
        <taxon>Rhizophora</taxon>
    </lineage>
</organism>
<proteinExistence type="predicted"/>
<dbReference type="EMBL" id="GGEC01050219">
    <property type="protein sequence ID" value="MBX30703.1"/>
    <property type="molecule type" value="Transcribed_RNA"/>
</dbReference>
<protein>
    <submittedName>
        <fullName evidence="1">Uncharacterized protein LOC8260571</fullName>
    </submittedName>
</protein>